<dbReference type="SMART" id="SM00198">
    <property type="entry name" value="SCP"/>
    <property type="match status" value="1"/>
</dbReference>
<dbReference type="InterPro" id="IPR018244">
    <property type="entry name" value="Allrgn_V5/Tpx1_CS"/>
</dbReference>
<dbReference type="EMBL" id="PGOL01001090">
    <property type="protein sequence ID" value="PKI60980.1"/>
    <property type="molecule type" value="Genomic_DNA"/>
</dbReference>
<keyword evidence="4" id="KW-1185">Reference proteome</keyword>
<reference evidence="3 4" key="1">
    <citation type="submission" date="2017-11" db="EMBL/GenBank/DDBJ databases">
        <title>De-novo sequencing of pomegranate (Punica granatum L.) genome.</title>
        <authorList>
            <person name="Akparov Z."/>
            <person name="Amiraslanov A."/>
            <person name="Hajiyeva S."/>
            <person name="Abbasov M."/>
            <person name="Kaur K."/>
            <person name="Hamwieh A."/>
            <person name="Solovyev V."/>
            <person name="Salamov A."/>
            <person name="Braich B."/>
            <person name="Kosarev P."/>
            <person name="Mahmoud A."/>
            <person name="Hajiyev E."/>
            <person name="Babayeva S."/>
            <person name="Izzatullayeva V."/>
            <person name="Mammadov A."/>
            <person name="Mammadov A."/>
            <person name="Sharifova S."/>
            <person name="Ojaghi J."/>
            <person name="Eynullazada K."/>
            <person name="Bayramov B."/>
            <person name="Abdulazimova A."/>
            <person name="Shahmuradov I."/>
        </authorList>
    </citation>
    <scope>NUCLEOTIDE SEQUENCE [LARGE SCALE GENOMIC DNA]</scope>
    <source>
        <strain evidence="4">cv. AG2017</strain>
        <tissue evidence="3">Leaf</tissue>
    </source>
</reference>
<feature type="chain" id="PRO_5014176358" description="SCP domain-containing protein" evidence="1">
    <location>
        <begin position="23"/>
        <end position="186"/>
    </location>
</feature>
<dbReference type="SUPFAM" id="SSF55797">
    <property type="entry name" value="PR-1-like"/>
    <property type="match status" value="1"/>
</dbReference>
<dbReference type="STRING" id="22663.A0A2I0JYT2"/>
<dbReference type="InterPro" id="IPR035940">
    <property type="entry name" value="CAP_sf"/>
</dbReference>
<accession>A0A2I0JYT2</accession>
<dbReference type="Proteomes" id="UP000233551">
    <property type="component" value="Unassembled WGS sequence"/>
</dbReference>
<dbReference type="AlphaFoldDB" id="A0A2I0JYT2"/>
<dbReference type="CDD" id="cd05381">
    <property type="entry name" value="CAP_PR-1"/>
    <property type="match status" value="1"/>
</dbReference>
<dbReference type="PANTHER" id="PTHR10334">
    <property type="entry name" value="CYSTEINE-RICH SECRETORY PROTEIN-RELATED"/>
    <property type="match status" value="1"/>
</dbReference>
<feature type="domain" description="SCP" evidence="2">
    <location>
        <begin position="60"/>
        <end position="177"/>
    </location>
</feature>
<organism evidence="3 4">
    <name type="scientific">Punica granatum</name>
    <name type="common">Pomegranate</name>
    <dbReference type="NCBI Taxonomy" id="22663"/>
    <lineage>
        <taxon>Eukaryota</taxon>
        <taxon>Viridiplantae</taxon>
        <taxon>Streptophyta</taxon>
        <taxon>Embryophyta</taxon>
        <taxon>Tracheophyta</taxon>
        <taxon>Spermatophyta</taxon>
        <taxon>Magnoliopsida</taxon>
        <taxon>eudicotyledons</taxon>
        <taxon>Gunneridae</taxon>
        <taxon>Pentapetalae</taxon>
        <taxon>rosids</taxon>
        <taxon>malvids</taxon>
        <taxon>Myrtales</taxon>
        <taxon>Lythraceae</taxon>
        <taxon>Punica</taxon>
    </lineage>
</organism>
<feature type="signal peptide" evidence="1">
    <location>
        <begin position="1"/>
        <end position="22"/>
    </location>
</feature>
<sequence length="186" mass="19648">MAHSMPIISLVEVIILVSIVSACTVHARGVNRAGAGGVAFHATGKGHAADGTTAGAGVSHGISDALTGASQGAQYARGFAAKRALDCKMLHSYGPYGENIFWGEKDVWTPTQVVESWVSEDKYYDKTNNVCAPGQMCGHYTQVAWLDTTKVGCAIVTCLNGGSYAICNYDPPGNYVNESPFKHFQG</sequence>
<protein>
    <recommendedName>
        <fullName evidence="2">SCP domain-containing protein</fullName>
    </recommendedName>
</protein>
<dbReference type="PROSITE" id="PS01009">
    <property type="entry name" value="CRISP_1"/>
    <property type="match status" value="1"/>
</dbReference>
<evidence type="ECO:0000256" key="1">
    <source>
        <dbReference type="SAM" id="SignalP"/>
    </source>
</evidence>
<name>A0A2I0JYT2_PUNGR</name>
<dbReference type="Gene3D" id="3.40.33.10">
    <property type="entry name" value="CAP"/>
    <property type="match status" value="1"/>
</dbReference>
<dbReference type="GO" id="GO:0005576">
    <property type="term" value="C:extracellular region"/>
    <property type="evidence" value="ECO:0007669"/>
    <property type="project" value="InterPro"/>
</dbReference>
<dbReference type="InterPro" id="IPR014044">
    <property type="entry name" value="CAP_dom"/>
</dbReference>
<evidence type="ECO:0000313" key="3">
    <source>
        <dbReference type="EMBL" id="PKI60980.1"/>
    </source>
</evidence>
<gene>
    <name evidence="3" type="ORF">CRG98_018610</name>
</gene>
<keyword evidence="1" id="KW-0732">Signal</keyword>
<dbReference type="InterPro" id="IPR001283">
    <property type="entry name" value="CRISP-related"/>
</dbReference>
<comment type="caution">
    <text evidence="3">The sequence shown here is derived from an EMBL/GenBank/DDBJ whole genome shotgun (WGS) entry which is preliminary data.</text>
</comment>
<evidence type="ECO:0000313" key="4">
    <source>
        <dbReference type="Proteomes" id="UP000233551"/>
    </source>
</evidence>
<evidence type="ECO:0000259" key="2">
    <source>
        <dbReference type="SMART" id="SM00198"/>
    </source>
</evidence>
<dbReference type="FunFam" id="3.40.33.10:FF:000004">
    <property type="entry name" value="CAP, cysteine-rich secretory protein, antigen 5"/>
    <property type="match status" value="1"/>
</dbReference>
<dbReference type="Pfam" id="PF00188">
    <property type="entry name" value="CAP"/>
    <property type="match status" value="1"/>
</dbReference>
<dbReference type="PRINTS" id="PR00837">
    <property type="entry name" value="V5TPXLIKE"/>
</dbReference>
<proteinExistence type="predicted"/>